<keyword evidence="3" id="KW-1185">Reference proteome</keyword>
<feature type="domain" description="AB hydrolase-1" evidence="1">
    <location>
        <begin position="46"/>
        <end position="228"/>
    </location>
</feature>
<reference evidence="2 3" key="1">
    <citation type="submission" date="2024-09" db="EMBL/GenBank/DDBJ databases">
        <authorList>
            <person name="Zhang Z.-H."/>
        </authorList>
    </citation>
    <scope>NUCLEOTIDE SEQUENCE [LARGE SCALE GENOMIC DNA]</scope>
    <source>
        <strain evidence="2 3">HHTR114</strain>
    </source>
</reference>
<dbReference type="GO" id="GO:0016787">
    <property type="term" value="F:hydrolase activity"/>
    <property type="evidence" value="ECO:0007669"/>
    <property type="project" value="UniProtKB-KW"/>
</dbReference>
<dbReference type="InterPro" id="IPR050266">
    <property type="entry name" value="AB_hydrolase_sf"/>
</dbReference>
<comment type="caution">
    <text evidence="2">The sequence shown here is derived from an EMBL/GenBank/DDBJ whole genome shotgun (WGS) entry which is preliminary data.</text>
</comment>
<dbReference type="Gene3D" id="3.40.50.1820">
    <property type="entry name" value="alpha/beta hydrolase"/>
    <property type="match status" value="1"/>
</dbReference>
<dbReference type="EMBL" id="JBHPON010000002">
    <property type="protein sequence ID" value="MFC6036599.1"/>
    <property type="molecule type" value="Genomic_DNA"/>
</dbReference>
<dbReference type="RefSeq" id="WP_379882159.1">
    <property type="nucleotide sequence ID" value="NZ_JBHPON010000002.1"/>
</dbReference>
<name>A0ABW1KXF9_9PROT</name>
<dbReference type="PANTHER" id="PTHR43798:SF29">
    <property type="entry name" value="AB HYDROLASE-1 DOMAIN-CONTAINING PROTEIN"/>
    <property type="match status" value="1"/>
</dbReference>
<dbReference type="InterPro" id="IPR000073">
    <property type="entry name" value="AB_hydrolase_1"/>
</dbReference>
<proteinExistence type="predicted"/>
<sequence>MSAVKPTLLLLPGLLCDETVWRSQVDCFSRIADVQVPHYGDEDSIAGMAKIALSHAPDRFSLAGHSMGARVALEVLRMAPEKVERIAILDTGIHSVKPEEHDKRMRLVKLAEEQGMGALCEAWLPPMVHPDLRDNKDFMKPLCEMVELSTPARFAAQIHALLNRPDTGPALAAINCPVLIGVGRQDEWSPIDQHEDIHARLGGRGKLVIFEDAGHMAPYEAPESVNAALEEWFSVPVEASRH</sequence>
<dbReference type="Pfam" id="PF12697">
    <property type="entry name" value="Abhydrolase_6"/>
    <property type="match status" value="1"/>
</dbReference>
<keyword evidence="2" id="KW-0378">Hydrolase</keyword>
<evidence type="ECO:0000259" key="1">
    <source>
        <dbReference type="Pfam" id="PF12697"/>
    </source>
</evidence>
<accession>A0ABW1KXF9</accession>
<evidence type="ECO:0000313" key="2">
    <source>
        <dbReference type="EMBL" id="MFC6036599.1"/>
    </source>
</evidence>
<dbReference type="InterPro" id="IPR029058">
    <property type="entry name" value="AB_hydrolase_fold"/>
</dbReference>
<dbReference type="PRINTS" id="PR00111">
    <property type="entry name" value="ABHYDROLASE"/>
</dbReference>
<gene>
    <name evidence="2" type="ORF">ACFMB1_13660</name>
</gene>
<dbReference type="Proteomes" id="UP001596116">
    <property type="component" value="Unassembled WGS sequence"/>
</dbReference>
<dbReference type="SUPFAM" id="SSF53474">
    <property type="entry name" value="alpha/beta-Hydrolases"/>
    <property type="match status" value="1"/>
</dbReference>
<evidence type="ECO:0000313" key="3">
    <source>
        <dbReference type="Proteomes" id="UP001596116"/>
    </source>
</evidence>
<protein>
    <submittedName>
        <fullName evidence="2">Alpha/beta fold hydrolase</fullName>
    </submittedName>
</protein>
<organism evidence="2 3">
    <name type="scientific">Hyphococcus aureus</name>
    <dbReference type="NCBI Taxonomy" id="2666033"/>
    <lineage>
        <taxon>Bacteria</taxon>
        <taxon>Pseudomonadati</taxon>
        <taxon>Pseudomonadota</taxon>
        <taxon>Alphaproteobacteria</taxon>
        <taxon>Parvularculales</taxon>
        <taxon>Parvularculaceae</taxon>
        <taxon>Hyphococcus</taxon>
    </lineage>
</organism>
<dbReference type="PANTHER" id="PTHR43798">
    <property type="entry name" value="MONOACYLGLYCEROL LIPASE"/>
    <property type="match status" value="1"/>
</dbReference>